<accession>A0A6J4Q3Q7</accession>
<evidence type="ECO:0000313" key="2">
    <source>
        <dbReference type="EMBL" id="CAA9433754.1"/>
    </source>
</evidence>
<organism evidence="2">
    <name type="scientific">uncultured Rubrobacteraceae bacterium</name>
    <dbReference type="NCBI Taxonomy" id="349277"/>
    <lineage>
        <taxon>Bacteria</taxon>
        <taxon>Bacillati</taxon>
        <taxon>Actinomycetota</taxon>
        <taxon>Rubrobacteria</taxon>
        <taxon>Rubrobacterales</taxon>
        <taxon>Rubrobacteraceae</taxon>
        <taxon>environmental samples</taxon>
    </lineage>
</organism>
<proteinExistence type="predicted"/>
<dbReference type="AlphaFoldDB" id="A0A6J4Q3Q7"/>
<feature type="compositionally biased region" description="Basic and acidic residues" evidence="1">
    <location>
        <begin position="15"/>
        <end position="24"/>
    </location>
</feature>
<gene>
    <name evidence="2" type="ORF">AVDCRST_MAG80-753</name>
</gene>
<feature type="non-terminal residue" evidence="2">
    <location>
        <position position="47"/>
    </location>
</feature>
<reference evidence="2" key="1">
    <citation type="submission" date="2020-02" db="EMBL/GenBank/DDBJ databases">
        <authorList>
            <person name="Meier V. D."/>
        </authorList>
    </citation>
    <scope>NUCLEOTIDE SEQUENCE</scope>
    <source>
        <strain evidence="2">AVDCRST_MAG80</strain>
    </source>
</reference>
<sequence length="47" mass="5149">GKNRRVVCSAGARSGTDRRSASRGEMRRLRRGLYGTVLLPSCPAFLL</sequence>
<protein>
    <submittedName>
        <fullName evidence="2">Uncharacterized protein</fullName>
    </submittedName>
</protein>
<feature type="region of interest" description="Disordered" evidence="1">
    <location>
        <begin position="1"/>
        <end position="24"/>
    </location>
</feature>
<evidence type="ECO:0000256" key="1">
    <source>
        <dbReference type="SAM" id="MobiDB-lite"/>
    </source>
</evidence>
<name>A0A6J4Q3Q7_9ACTN</name>
<dbReference type="EMBL" id="CADCVC010000064">
    <property type="protein sequence ID" value="CAA9433754.1"/>
    <property type="molecule type" value="Genomic_DNA"/>
</dbReference>
<feature type="non-terminal residue" evidence="2">
    <location>
        <position position="1"/>
    </location>
</feature>